<dbReference type="InterPro" id="IPR003360">
    <property type="entry name" value="US22-like"/>
</dbReference>
<proteinExistence type="predicted"/>
<dbReference type="Pfam" id="PF02393">
    <property type="entry name" value="US22"/>
    <property type="match status" value="2"/>
</dbReference>
<dbReference type="EMBL" id="PP711849">
    <property type="protein sequence ID" value="XBH23719.1"/>
    <property type="molecule type" value="Genomic_DNA"/>
</dbReference>
<sequence length="343" mass="39168">MSFYGTPQKATLPDNDTAQYTCELSVMPDAPKDLAYFVKMKHGTSIPIAWPQDWLFTYWDLGRGTHTEGLGHKLLRERYLCCDAFLFEIGTVHPKGSEPGRCDLIILIGEGGRVYLYCETADDLHMVSGRNFMDLYQNGLLDYHPLRETFSEENRVEDVGILELMKADTISDLICIRDRHSGREVLKYRDGAACCNLTICDPVLAGHGHSDTSEWAKEAFANRVEVLMVHGRWIDQKWITVPIIVSDTGKLFAVDPDTNRVHFIASSLTAFMNIGMMRFNNFYRYYKNCYSHTEISKTERRGIGRAFRPTSCSRGLFCKKKDYSGGSLSRYYKSFKKACGMKR</sequence>
<protein>
    <submittedName>
        <fullName evidence="1">Tegument protein UL43</fullName>
    </submittedName>
</protein>
<evidence type="ECO:0000313" key="1">
    <source>
        <dbReference type="EMBL" id="XBH23719.1"/>
    </source>
</evidence>
<organism evidence="1">
    <name type="scientific">Hipposideros bat herpesvirus</name>
    <dbReference type="NCBI Taxonomy" id="3141919"/>
    <lineage>
        <taxon>Viruses</taxon>
        <taxon>Duplodnaviria</taxon>
        <taxon>Heunggongvirae</taxon>
        <taxon>Peploviricota</taxon>
        <taxon>Herviviricetes</taxon>
        <taxon>Herpesvirales</taxon>
    </lineage>
</organism>
<name>A0AAU7E158_9VIRU</name>
<accession>A0AAU7E158</accession>
<reference evidence="1" key="1">
    <citation type="journal article" date="2024" name="Microbiome">
        <title>Substantial viral diversity in bats and rodents from East Africa: insights into evolution, recombination, and cocirculation.</title>
        <authorList>
            <person name="Wang D."/>
            <person name="Yang X."/>
            <person name="Ren Z."/>
            <person name="Hu B."/>
            <person name="Zhao H."/>
            <person name="Yang K."/>
            <person name="Shi P."/>
            <person name="Zhang Z."/>
            <person name="Feng Q."/>
            <person name="Nawenja C.V."/>
            <person name="Obanda V."/>
            <person name="Robert K."/>
            <person name="Nalikka B."/>
            <person name="Waruhiu C.N."/>
            <person name="Ochola G.O."/>
            <person name="Onyuok S.O."/>
            <person name="Ochieng H."/>
            <person name="Li B."/>
            <person name="Zhu Y."/>
            <person name="Si H."/>
            <person name="Yin J."/>
            <person name="Kristiansen K."/>
            <person name="Jin X."/>
            <person name="Xu X."/>
            <person name="Xiao M."/>
            <person name="Agwanda B."/>
            <person name="Ommeh S."/>
            <person name="Li J."/>
            <person name="Shi Z.L."/>
        </authorList>
    </citation>
    <scope>NUCLEOTIDE SEQUENCE</scope>
    <source>
        <strain evidence="1">2A/Kenya/BAT627/2015</strain>
    </source>
</reference>
<reference evidence="1" key="2">
    <citation type="submission" date="2024-02" db="EMBL/GenBank/DDBJ databases">
        <authorList>
            <person name="Hu B."/>
        </authorList>
    </citation>
    <scope>NUCLEOTIDE SEQUENCE</scope>
    <source>
        <strain evidence="1">2A/Kenya/BAT627/2015</strain>
    </source>
</reference>